<accession>A0A9D1MG33</accession>
<dbReference type="EMBL" id="DVNF01000018">
    <property type="protein sequence ID" value="HIU59848.1"/>
    <property type="molecule type" value="Genomic_DNA"/>
</dbReference>
<reference evidence="3" key="1">
    <citation type="submission" date="2020-10" db="EMBL/GenBank/DDBJ databases">
        <authorList>
            <person name="Gilroy R."/>
        </authorList>
    </citation>
    <scope>NUCLEOTIDE SEQUENCE</scope>
    <source>
        <strain evidence="3">18911</strain>
    </source>
</reference>
<comment type="caution">
    <text evidence="3">The sequence shown here is derived from an EMBL/GenBank/DDBJ whole genome shotgun (WGS) entry which is preliminary data.</text>
</comment>
<dbReference type="InterPro" id="IPR012042">
    <property type="entry name" value="NeuTTM/CthTTM-like"/>
</dbReference>
<evidence type="ECO:0000259" key="2">
    <source>
        <dbReference type="PROSITE" id="PS51707"/>
    </source>
</evidence>
<dbReference type="SUPFAM" id="SSF55154">
    <property type="entry name" value="CYTH-like phosphatases"/>
    <property type="match status" value="1"/>
</dbReference>
<reference evidence="3" key="2">
    <citation type="journal article" date="2021" name="PeerJ">
        <title>Extensive microbial diversity within the chicken gut microbiome revealed by metagenomics and culture.</title>
        <authorList>
            <person name="Gilroy R."/>
            <person name="Ravi A."/>
            <person name="Getino M."/>
            <person name="Pursley I."/>
            <person name="Horton D.L."/>
            <person name="Alikhan N.F."/>
            <person name="Baker D."/>
            <person name="Gharbi K."/>
            <person name="Hall N."/>
            <person name="Watson M."/>
            <person name="Adriaenssens E.M."/>
            <person name="Foster-Nyarko E."/>
            <person name="Jarju S."/>
            <person name="Secka A."/>
            <person name="Antonio M."/>
            <person name="Oren A."/>
            <person name="Chaudhuri R.R."/>
            <person name="La Ragione R."/>
            <person name="Hildebrand F."/>
            <person name="Pallen M.J."/>
        </authorList>
    </citation>
    <scope>NUCLEOTIDE SEQUENCE</scope>
    <source>
        <strain evidence="3">18911</strain>
    </source>
</reference>
<feature type="active site" description="Proton acceptor" evidence="1">
    <location>
        <position position="29"/>
    </location>
</feature>
<dbReference type="Gene3D" id="2.40.320.10">
    <property type="entry name" value="Hypothetical Protein Pfu-838710-001"/>
    <property type="match status" value="1"/>
</dbReference>
<dbReference type="PROSITE" id="PS51707">
    <property type="entry name" value="CYTH"/>
    <property type="match status" value="1"/>
</dbReference>
<proteinExistence type="predicted"/>
<organism evidence="3 4">
    <name type="scientific">Candidatus Stercoripulliclostridium merdigallinarum</name>
    <dbReference type="NCBI Taxonomy" id="2840951"/>
    <lineage>
        <taxon>Bacteria</taxon>
        <taxon>Bacillati</taxon>
        <taxon>Bacillota</taxon>
        <taxon>Clostridia</taxon>
        <taxon>Eubacteriales</taxon>
        <taxon>Candidatus Stercoripulliclostridium</taxon>
    </lineage>
</organism>
<dbReference type="AlphaFoldDB" id="A0A9D1MG33"/>
<dbReference type="Pfam" id="PF01928">
    <property type="entry name" value="CYTH"/>
    <property type="match status" value="1"/>
</dbReference>
<protein>
    <submittedName>
        <fullName evidence="3">CYTH domain-containing protein</fullName>
    </submittedName>
</protein>
<dbReference type="SMART" id="SM01118">
    <property type="entry name" value="CYTH"/>
    <property type="match status" value="1"/>
</dbReference>
<name>A0A9D1MG33_9FIRM</name>
<dbReference type="Proteomes" id="UP000824094">
    <property type="component" value="Unassembled WGS sequence"/>
</dbReference>
<dbReference type="PIRSF" id="PIRSF016487">
    <property type="entry name" value="CYTH_UCP016487"/>
    <property type="match status" value="1"/>
</dbReference>
<evidence type="ECO:0000313" key="4">
    <source>
        <dbReference type="Proteomes" id="UP000824094"/>
    </source>
</evidence>
<evidence type="ECO:0000256" key="1">
    <source>
        <dbReference type="PIRSR" id="PIRSR016487-1"/>
    </source>
</evidence>
<evidence type="ECO:0000313" key="3">
    <source>
        <dbReference type="EMBL" id="HIU59848.1"/>
    </source>
</evidence>
<feature type="domain" description="CYTH" evidence="2">
    <location>
        <begin position="2"/>
        <end position="156"/>
    </location>
</feature>
<gene>
    <name evidence="3" type="ORF">IAB05_00490</name>
</gene>
<sequence length="156" mass="18080">MAIECEKKFLIKSDGVPKGLTGTRIFQYYLDPPKGYDTLRIRRSVTENSEKYTMTAKRSIGGFTREEDERTITAEEFAELKAKAFCGLEKTRYKIPYGGRILEIDVYPFWKDRCVLEIELENEEGKYTLPEWAEVIADVSEDGEYTNYSLAMNNRS</sequence>
<dbReference type="PANTHER" id="PTHR40114">
    <property type="entry name" value="SLR0698 PROTEIN"/>
    <property type="match status" value="1"/>
</dbReference>
<dbReference type="PANTHER" id="PTHR40114:SF1">
    <property type="entry name" value="SLR0698 PROTEIN"/>
    <property type="match status" value="1"/>
</dbReference>
<dbReference type="InterPro" id="IPR033469">
    <property type="entry name" value="CYTH-like_dom_sf"/>
</dbReference>
<dbReference type="InterPro" id="IPR023577">
    <property type="entry name" value="CYTH_domain"/>
</dbReference>